<name>A0ABV0IPD7_9NEIS</name>
<evidence type="ECO:0000313" key="1">
    <source>
        <dbReference type="EMBL" id="MEO9382958.1"/>
    </source>
</evidence>
<accession>A0ABV0IPD7</accession>
<keyword evidence="2" id="KW-1185">Reference proteome</keyword>
<reference evidence="1 2" key="1">
    <citation type="submission" date="2024-05" db="EMBL/GenBank/DDBJ databases">
        <authorList>
            <person name="De Oliveira J.P."/>
            <person name="Noriler S.A."/>
            <person name="De Oliveira A.G."/>
            <person name="Sipoli D.S."/>
        </authorList>
    </citation>
    <scope>NUCLEOTIDE SEQUENCE [LARGE SCALE GENOMIC DNA]</scope>
    <source>
        <strain evidence="1 2">LABIM192</strain>
    </source>
</reference>
<gene>
    <name evidence="1" type="ORF">ABI908_02355</name>
</gene>
<dbReference type="EMBL" id="JBDXMI010000001">
    <property type="protein sequence ID" value="MEO9382958.1"/>
    <property type="molecule type" value="Genomic_DNA"/>
</dbReference>
<protein>
    <submittedName>
        <fullName evidence="1">Uncharacterized protein</fullName>
    </submittedName>
</protein>
<evidence type="ECO:0000313" key="2">
    <source>
        <dbReference type="Proteomes" id="UP001462502"/>
    </source>
</evidence>
<dbReference type="Proteomes" id="UP001462502">
    <property type="component" value="Unassembled WGS sequence"/>
</dbReference>
<organism evidence="1 2">
    <name type="scientific">Chromobacterium phragmitis</name>
    <dbReference type="NCBI Taxonomy" id="2202141"/>
    <lineage>
        <taxon>Bacteria</taxon>
        <taxon>Pseudomonadati</taxon>
        <taxon>Pseudomonadota</taxon>
        <taxon>Betaproteobacteria</taxon>
        <taxon>Neisseriales</taxon>
        <taxon>Chromobacteriaceae</taxon>
        <taxon>Chromobacterium</taxon>
    </lineage>
</organism>
<proteinExistence type="predicted"/>
<comment type="caution">
    <text evidence="1">The sequence shown here is derived from an EMBL/GenBank/DDBJ whole genome shotgun (WGS) entry which is preliminary data.</text>
</comment>
<sequence>MTIEQLNIHLRIQYLCKAAPSNHGSSASIASTWRTNCQLESC</sequence>
<dbReference type="RefSeq" id="WP_347949620.1">
    <property type="nucleotide sequence ID" value="NZ_JBDXMI010000001.1"/>
</dbReference>